<dbReference type="GO" id="GO:0005524">
    <property type="term" value="F:ATP binding"/>
    <property type="evidence" value="ECO:0007669"/>
    <property type="project" value="InterPro"/>
</dbReference>
<feature type="domain" description="Protein kinase" evidence="1">
    <location>
        <begin position="1"/>
        <end position="158"/>
    </location>
</feature>
<dbReference type="AlphaFoldDB" id="A0A9R1VNF9"/>
<dbReference type="InterPro" id="IPR011009">
    <property type="entry name" value="Kinase-like_dom_sf"/>
</dbReference>
<dbReference type="PROSITE" id="PS50011">
    <property type="entry name" value="PROTEIN_KINASE_DOM"/>
    <property type="match status" value="1"/>
</dbReference>
<dbReference type="Gene3D" id="1.10.510.10">
    <property type="entry name" value="Transferase(Phosphotransferase) domain 1"/>
    <property type="match status" value="1"/>
</dbReference>
<dbReference type="InterPro" id="IPR051564">
    <property type="entry name" value="LRR_receptor-like_kinase"/>
</dbReference>
<evidence type="ECO:0000259" key="1">
    <source>
        <dbReference type="PROSITE" id="PS50011"/>
    </source>
</evidence>
<sequence>MGPHISDFGIAKLLDQSSPALYSVAQSDTLLQGFLFIYQLYDDDDENVLTENAFTNTKSMESDVYSYGVVLLELRTRKKAVDDSFADGLDIVRWVKSVWSEKVQLEVVMDPGLYDDLYDSFVREQVTEVLQLALRCTETEPNRRPSMREVVKDLEDVYGSLRSKLK</sequence>
<dbReference type="InterPro" id="IPR001245">
    <property type="entry name" value="Ser-Thr/Tyr_kinase_cat_dom"/>
</dbReference>
<reference evidence="2 3" key="1">
    <citation type="journal article" date="2017" name="Nat. Commun.">
        <title>Genome assembly with in vitro proximity ligation data and whole-genome triplication in lettuce.</title>
        <authorList>
            <person name="Reyes-Chin-Wo S."/>
            <person name="Wang Z."/>
            <person name="Yang X."/>
            <person name="Kozik A."/>
            <person name="Arikit S."/>
            <person name="Song C."/>
            <person name="Xia L."/>
            <person name="Froenicke L."/>
            <person name="Lavelle D.O."/>
            <person name="Truco M.J."/>
            <person name="Xia R."/>
            <person name="Zhu S."/>
            <person name="Xu C."/>
            <person name="Xu H."/>
            <person name="Xu X."/>
            <person name="Cox K."/>
            <person name="Korf I."/>
            <person name="Meyers B.C."/>
            <person name="Michelmore R.W."/>
        </authorList>
    </citation>
    <scope>NUCLEOTIDE SEQUENCE [LARGE SCALE GENOMIC DNA]</scope>
    <source>
        <strain evidence="3">cv. Salinas</strain>
        <tissue evidence="2">Seedlings</tissue>
    </source>
</reference>
<proteinExistence type="predicted"/>
<dbReference type="Proteomes" id="UP000235145">
    <property type="component" value="Unassembled WGS sequence"/>
</dbReference>
<dbReference type="GO" id="GO:0004672">
    <property type="term" value="F:protein kinase activity"/>
    <property type="evidence" value="ECO:0007669"/>
    <property type="project" value="InterPro"/>
</dbReference>
<gene>
    <name evidence="2" type="ORF">LSAT_V11C400192750</name>
</gene>
<dbReference type="InterPro" id="IPR000719">
    <property type="entry name" value="Prot_kinase_dom"/>
</dbReference>
<dbReference type="SUPFAM" id="SSF56112">
    <property type="entry name" value="Protein kinase-like (PK-like)"/>
    <property type="match status" value="1"/>
</dbReference>
<dbReference type="PANTHER" id="PTHR48055">
    <property type="entry name" value="LEUCINE-RICH REPEAT RECEPTOR PROTEIN KINASE EMS1"/>
    <property type="match status" value="1"/>
</dbReference>
<name>A0A9R1VNF9_LACSA</name>
<keyword evidence="3" id="KW-1185">Reference proteome</keyword>
<accession>A0A9R1VNF9</accession>
<evidence type="ECO:0000313" key="2">
    <source>
        <dbReference type="EMBL" id="KAJ0209581.1"/>
    </source>
</evidence>
<comment type="caution">
    <text evidence="2">The sequence shown here is derived from an EMBL/GenBank/DDBJ whole genome shotgun (WGS) entry which is preliminary data.</text>
</comment>
<dbReference type="PANTHER" id="PTHR48055:SF46">
    <property type="entry name" value="LEUCINE-RICH REPEAT SERINE_THREONINE-PROTEIN KINASE 1"/>
    <property type="match status" value="1"/>
</dbReference>
<dbReference type="EMBL" id="NBSK02000004">
    <property type="protein sequence ID" value="KAJ0209581.1"/>
    <property type="molecule type" value="Genomic_DNA"/>
</dbReference>
<evidence type="ECO:0000313" key="3">
    <source>
        <dbReference type="Proteomes" id="UP000235145"/>
    </source>
</evidence>
<organism evidence="2 3">
    <name type="scientific">Lactuca sativa</name>
    <name type="common">Garden lettuce</name>
    <dbReference type="NCBI Taxonomy" id="4236"/>
    <lineage>
        <taxon>Eukaryota</taxon>
        <taxon>Viridiplantae</taxon>
        <taxon>Streptophyta</taxon>
        <taxon>Embryophyta</taxon>
        <taxon>Tracheophyta</taxon>
        <taxon>Spermatophyta</taxon>
        <taxon>Magnoliopsida</taxon>
        <taxon>eudicotyledons</taxon>
        <taxon>Gunneridae</taxon>
        <taxon>Pentapetalae</taxon>
        <taxon>asterids</taxon>
        <taxon>campanulids</taxon>
        <taxon>Asterales</taxon>
        <taxon>Asteraceae</taxon>
        <taxon>Cichorioideae</taxon>
        <taxon>Cichorieae</taxon>
        <taxon>Lactucinae</taxon>
        <taxon>Lactuca</taxon>
    </lineage>
</organism>
<dbReference type="Pfam" id="PF07714">
    <property type="entry name" value="PK_Tyr_Ser-Thr"/>
    <property type="match status" value="1"/>
</dbReference>
<protein>
    <recommendedName>
        <fullName evidence="1">Protein kinase domain-containing protein</fullName>
    </recommendedName>
</protein>